<comment type="caution">
    <text evidence="1">The sequence shown here is derived from an EMBL/GenBank/DDBJ whole genome shotgun (WGS) entry which is preliminary data.</text>
</comment>
<evidence type="ECO:0000313" key="2">
    <source>
        <dbReference type="Proteomes" id="UP001206925"/>
    </source>
</evidence>
<dbReference type="EMBL" id="JAMZMK010005560">
    <property type="protein sequence ID" value="KAI7753049.1"/>
    <property type="molecule type" value="Genomic_DNA"/>
</dbReference>
<evidence type="ECO:0000313" key="1">
    <source>
        <dbReference type="EMBL" id="KAI7753049.1"/>
    </source>
</evidence>
<proteinExistence type="predicted"/>
<accession>A0AAD5D565</accession>
<protein>
    <submittedName>
        <fullName evidence="1">Uncharacterized protein</fullName>
    </submittedName>
</protein>
<sequence length="88" mass="9806">MFREFASLAMVSYDEVIVFVEDRRMKNLKGVKSKELLIWVTVSDISLTEGGKITFGNPPTAMATFSGSTSVEKKKKTSEPWFKGVSIP</sequence>
<organism evidence="1 2">
    <name type="scientific">Ambrosia artemisiifolia</name>
    <name type="common">Common ragweed</name>
    <dbReference type="NCBI Taxonomy" id="4212"/>
    <lineage>
        <taxon>Eukaryota</taxon>
        <taxon>Viridiplantae</taxon>
        <taxon>Streptophyta</taxon>
        <taxon>Embryophyta</taxon>
        <taxon>Tracheophyta</taxon>
        <taxon>Spermatophyta</taxon>
        <taxon>Magnoliopsida</taxon>
        <taxon>eudicotyledons</taxon>
        <taxon>Gunneridae</taxon>
        <taxon>Pentapetalae</taxon>
        <taxon>asterids</taxon>
        <taxon>campanulids</taxon>
        <taxon>Asterales</taxon>
        <taxon>Asteraceae</taxon>
        <taxon>Asteroideae</taxon>
        <taxon>Heliantheae alliance</taxon>
        <taxon>Heliantheae</taxon>
        <taxon>Ambrosia</taxon>
    </lineage>
</organism>
<gene>
    <name evidence="1" type="ORF">M8C21_016804</name>
</gene>
<dbReference type="InterPro" id="IPR036758">
    <property type="entry name" value="At5g01610-like"/>
</dbReference>
<dbReference type="Pfam" id="PF04398">
    <property type="entry name" value="DUF538"/>
    <property type="match status" value="1"/>
</dbReference>
<dbReference type="Proteomes" id="UP001206925">
    <property type="component" value="Unassembled WGS sequence"/>
</dbReference>
<dbReference type="InterPro" id="IPR007493">
    <property type="entry name" value="DUF538"/>
</dbReference>
<dbReference type="SUPFAM" id="SSF141562">
    <property type="entry name" value="At5g01610-like"/>
    <property type="match status" value="1"/>
</dbReference>
<keyword evidence="2" id="KW-1185">Reference proteome</keyword>
<name>A0AAD5D565_AMBAR</name>
<reference evidence="1" key="1">
    <citation type="submission" date="2022-06" db="EMBL/GenBank/DDBJ databases">
        <title>Uncovering the hologenomic basis of an extraordinary plant invasion.</title>
        <authorList>
            <person name="Bieker V.C."/>
            <person name="Martin M.D."/>
            <person name="Gilbert T."/>
            <person name="Hodgins K."/>
            <person name="Battlay P."/>
            <person name="Petersen B."/>
            <person name="Wilson J."/>
        </authorList>
    </citation>
    <scope>NUCLEOTIDE SEQUENCE</scope>
    <source>
        <strain evidence="1">AA19_3_7</strain>
        <tissue evidence="1">Leaf</tissue>
    </source>
</reference>
<dbReference type="AlphaFoldDB" id="A0AAD5D565"/>
<dbReference type="Gene3D" id="2.30.240.10">
    <property type="entry name" value="At5g01610-like"/>
    <property type="match status" value="1"/>
</dbReference>